<evidence type="ECO:0000313" key="2">
    <source>
        <dbReference type="Proteomes" id="UP000606720"/>
    </source>
</evidence>
<proteinExistence type="predicted"/>
<dbReference type="InterPro" id="IPR032357">
    <property type="entry name" value="DUF4866"/>
</dbReference>
<accession>A0A923LSH0</accession>
<dbReference type="Pfam" id="PF16160">
    <property type="entry name" value="DUF4866"/>
    <property type="match status" value="1"/>
</dbReference>
<gene>
    <name evidence="1" type="ORF">H8S17_15085</name>
</gene>
<comment type="caution">
    <text evidence="1">The sequence shown here is derived from an EMBL/GenBank/DDBJ whole genome shotgun (WGS) entry which is preliminary data.</text>
</comment>
<keyword evidence="2" id="KW-1185">Reference proteome</keyword>
<protein>
    <submittedName>
        <fullName evidence="1">DUF4866 domain-containing protein</fullName>
    </submittedName>
</protein>
<reference evidence="1" key="1">
    <citation type="submission" date="2020-08" db="EMBL/GenBank/DDBJ databases">
        <title>Genome public.</title>
        <authorList>
            <person name="Liu C."/>
            <person name="Sun Q."/>
        </authorList>
    </citation>
    <scope>NUCLEOTIDE SEQUENCE</scope>
    <source>
        <strain evidence="1">BX1005</strain>
    </source>
</reference>
<dbReference type="EMBL" id="JACOPH010000022">
    <property type="protein sequence ID" value="MBC5715500.1"/>
    <property type="molecule type" value="Genomic_DNA"/>
</dbReference>
<dbReference type="AlphaFoldDB" id="A0A923LSH0"/>
<evidence type="ECO:0000313" key="1">
    <source>
        <dbReference type="EMBL" id="MBC5715500.1"/>
    </source>
</evidence>
<organism evidence="1 2">
    <name type="scientific">Roseburia zhanii</name>
    <dbReference type="NCBI Taxonomy" id="2763064"/>
    <lineage>
        <taxon>Bacteria</taxon>
        <taxon>Bacillati</taxon>
        <taxon>Bacillota</taxon>
        <taxon>Clostridia</taxon>
        <taxon>Lachnospirales</taxon>
        <taxon>Lachnospiraceae</taxon>
        <taxon>Roseburia</taxon>
    </lineage>
</organism>
<dbReference type="RefSeq" id="WP_186867803.1">
    <property type="nucleotide sequence ID" value="NZ_JACOPH010000022.1"/>
</dbReference>
<name>A0A923LSH0_9FIRM</name>
<sequence length="253" mass="29559">MKEQTIFPREEKAEALFQKILNDHWACEKLQETFCNCLFCNDDSDAGISPAEFSLALFNAYTNRDISAFLMGICQNTLFDLLRNSFLIPYRFDADGKQNPVIMTDENGQLLPAYKGTAHETEYRHFHEVYKDLGNQKNIYFAQAYRYSHEYQSDYMDVKQKILEKNMGVLLIRELPDTVKEKETEAEAYSAVWDLMIELEKNLPMAYVFYGQDSLVENNNRYDEIGIFLPNSIFLKNLERHVAKAEEIIYGEK</sequence>
<dbReference type="Proteomes" id="UP000606720">
    <property type="component" value="Unassembled WGS sequence"/>
</dbReference>